<protein>
    <submittedName>
        <fullName evidence="2">Uncharacterized protein</fullName>
    </submittedName>
</protein>
<keyword evidence="1" id="KW-1133">Transmembrane helix</keyword>
<organism evidence="2 3">
    <name type="scientific">Plicaturopsis crispa FD-325 SS-3</name>
    <dbReference type="NCBI Taxonomy" id="944288"/>
    <lineage>
        <taxon>Eukaryota</taxon>
        <taxon>Fungi</taxon>
        <taxon>Dikarya</taxon>
        <taxon>Basidiomycota</taxon>
        <taxon>Agaricomycotina</taxon>
        <taxon>Agaricomycetes</taxon>
        <taxon>Agaricomycetidae</taxon>
        <taxon>Amylocorticiales</taxon>
        <taxon>Amylocorticiaceae</taxon>
        <taxon>Plicatura</taxon>
        <taxon>Plicaturopsis crispa</taxon>
    </lineage>
</organism>
<accession>A0A0C9T6T3</accession>
<feature type="transmembrane region" description="Helical" evidence="1">
    <location>
        <begin position="49"/>
        <end position="69"/>
    </location>
</feature>
<evidence type="ECO:0000313" key="3">
    <source>
        <dbReference type="Proteomes" id="UP000053263"/>
    </source>
</evidence>
<dbReference type="EMBL" id="KN832574">
    <property type="protein sequence ID" value="KII83808.1"/>
    <property type="molecule type" value="Genomic_DNA"/>
</dbReference>
<feature type="transmembrane region" description="Helical" evidence="1">
    <location>
        <begin position="17"/>
        <end position="40"/>
    </location>
</feature>
<gene>
    <name evidence="2" type="ORF">PLICRDRAFT_442485</name>
</gene>
<keyword evidence="3" id="KW-1185">Reference proteome</keyword>
<dbReference type="AlphaFoldDB" id="A0A0C9T6T3"/>
<keyword evidence="1" id="KW-0472">Membrane</keyword>
<name>A0A0C9T6T3_PLICR</name>
<feature type="transmembrane region" description="Helical" evidence="1">
    <location>
        <begin position="247"/>
        <end position="272"/>
    </location>
</feature>
<keyword evidence="1" id="KW-0812">Transmembrane</keyword>
<feature type="transmembrane region" description="Helical" evidence="1">
    <location>
        <begin position="174"/>
        <end position="196"/>
    </location>
</feature>
<reference evidence="2 3" key="1">
    <citation type="submission" date="2014-06" db="EMBL/GenBank/DDBJ databases">
        <title>Evolutionary Origins and Diversification of the Mycorrhizal Mutualists.</title>
        <authorList>
            <consortium name="DOE Joint Genome Institute"/>
            <consortium name="Mycorrhizal Genomics Consortium"/>
            <person name="Kohler A."/>
            <person name="Kuo A."/>
            <person name="Nagy L.G."/>
            <person name="Floudas D."/>
            <person name="Copeland A."/>
            <person name="Barry K.W."/>
            <person name="Cichocki N."/>
            <person name="Veneault-Fourrey C."/>
            <person name="LaButti K."/>
            <person name="Lindquist E.A."/>
            <person name="Lipzen A."/>
            <person name="Lundell T."/>
            <person name="Morin E."/>
            <person name="Murat C."/>
            <person name="Riley R."/>
            <person name="Ohm R."/>
            <person name="Sun H."/>
            <person name="Tunlid A."/>
            <person name="Henrissat B."/>
            <person name="Grigoriev I.V."/>
            <person name="Hibbett D.S."/>
            <person name="Martin F."/>
        </authorList>
    </citation>
    <scope>NUCLEOTIDE SEQUENCE [LARGE SCALE GENOMIC DNA]</scope>
    <source>
        <strain evidence="2 3">FD-325 SS-3</strain>
    </source>
</reference>
<feature type="transmembrane region" description="Helical" evidence="1">
    <location>
        <begin position="216"/>
        <end position="241"/>
    </location>
</feature>
<dbReference type="Proteomes" id="UP000053263">
    <property type="component" value="Unassembled WGS sequence"/>
</dbReference>
<evidence type="ECO:0000313" key="2">
    <source>
        <dbReference type="EMBL" id="KII83808.1"/>
    </source>
</evidence>
<evidence type="ECO:0000256" key="1">
    <source>
        <dbReference type="SAM" id="Phobius"/>
    </source>
</evidence>
<proteinExistence type="predicted"/>
<dbReference type="HOGENOM" id="CLU_044614_3_1_1"/>
<dbReference type="OrthoDB" id="3186354at2759"/>
<feature type="transmembrane region" description="Helical" evidence="1">
    <location>
        <begin position="134"/>
        <end position="154"/>
    </location>
</feature>
<sequence>MASSPATLPPLDKINIISIWTGTVLFGINLVLYSVCLFVLKRGRAHRSSWVLGATSTLLLVLATAHISISLKQLVEAFVDIPKLGEPQGSILYWTVNTNPAEVTKTYIYVIIGWIQDCILTWRMYVVYGRNWKLCLLPLVIVNAQIGSALFSAFQLSRPGADITSTAVRSSAFAGWSLDLAINVGITLAIAGRLWYMGRSVARAMSSHLPRPPNKYDSAIFTVIESGALFTTATIVILVLYCSDTAVALSFIDVATQLAATTPLLIVVRVGLGLTHGLPRQAGGGKTARMDNSDYRPAINVASSRGVEVNVIHDIVTDGGEDGYSLNDLKPGRKMSSHSDV</sequence>